<protein>
    <submittedName>
        <fullName evidence="1">Uncharacterized protein</fullName>
    </submittedName>
</protein>
<organism evidence="1 2">
    <name type="scientific">Limobrevibacterium gyesilva</name>
    <dbReference type="NCBI Taxonomy" id="2991712"/>
    <lineage>
        <taxon>Bacteria</taxon>
        <taxon>Pseudomonadati</taxon>
        <taxon>Pseudomonadota</taxon>
        <taxon>Alphaproteobacteria</taxon>
        <taxon>Acetobacterales</taxon>
        <taxon>Acetobacteraceae</taxon>
        <taxon>Limobrevibacterium</taxon>
    </lineage>
</organism>
<dbReference type="Proteomes" id="UP001165679">
    <property type="component" value="Unassembled WGS sequence"/>
</dbReference>
<gene>
    <name evidence="1" type="ORF">OL599_24295</name>
</gene>
<accession>A0AA41YWJ5</accession>
<evidence type="ECO:0000313" key="2">
    <source>
        <dbReference type="Proteomes" id="UP001165679"/>
    </source>
</evidence>
<dbReference type="RefSeq" id="WP_264716648.1">
    <property type="nucleotide sequence ID" value="NZ_JAPDNT010000045.1"/>
</dbReference>
<proteinExistence type="predicted"/>
<dbReference type="EMBL" id="JAPDNT010000045">
    <property type="protein sequence ID" value="MCW3477685.1"/>
    <property type="molecule type" value="Genomic_DNA"/>
</dbReference>
<name>A0AA41YWJ5_9PROT</name>
<evidence type="ECO:0000313" key="1">
    <source>
        <dbReference type="EMBL" id="MCW3477685.1"/>
    </source>
</evidence>
<keyword evidence="2" id="KW-1185">Reference proteome</keyword>
<reference evidence="1" key="1">
    <citation type="submission" date="2022-09" db="EMBL/GenBank/DDBJ databases">
        <title>Rhodovastum sp. nov. RN2-1 isolated from soil in Seongnam, South Korea.</title>
        <authorList>
            <person name="Le N.T."/>
        </authorList>
    </citation>
    <scope>NUCLEOTIDE SEQUENCE</scope>
    <source>
        <strain evidence="1">RN2-1</strain>
    </source>
</reference>
<reference evidence="1" key="2">
    <citation type="submission" date="2022-10" db="EMBL/GenBank/DDBJ databases">
        <authorList>
            <person name="Trinh H.N."/>
        </authorList>
    </citation>
    <scope>NUCLEOTIDE SEQUENCE</scope>
    <source>
        <strain evidence="1">RN2-1</strain>
    </source>
</reference>
<dbReference type="AlphaFoldDB" id="A0AA41YWJ5"/>
<comment type="caution">
    <text evidence="1">The sequence shown here is derived from an EMBL/GenBank/DDBJ whole genome shotgun (WGS) entry which is preliminary data.</text>
</comment>
<sequence length="119" mass="13481">MMIDAIAQAISHPTRIFRDPGNIRTPRADLFIGKLDRDGTGYPVALRRHSASKVYHFASAYAVTSGDWKSLTKHLRKTRPRGDRIKLKKALDMETRPFKGAGYPSSQFQLQNRVSVRVL</sequence>